<dbReference type="EMBL" id="JARIHO010000070">
    <property type="protein sequence ID" value="KAJ7312806.1"/>
    <property type="molecule type" value="Genomic_DNA"/>
</dbReference>
<feature type="region of interest" description="Disordered" evidence="1">
    <location>
        <begin position="161"/>
        <end position="196"/>
    </location>
</feature>
<feature type="compositionally biased region" description="Basic and acidic residues" evidence="1">
    <location>
        <begin position="177"/>
        <end position="187"/>
    </location>
</feature>
<dbReference type="AlphaFoldDB" id="A0AAD6ZA05"/>
<protein>
    <submittedName>
        <fullName evidence="2">Uncharacterized protein</fullName>
    </submittedName>
</protein>
<feature type="region of interest" description="Disordered" evidence="1">
    <location>
        <begin position="56"/>
        <end position="77"/>
    </location>
</feature>
<keyword evidence="3" id="KW-1185">Reference proteome</keyword>
<comment type="caution">
    <text evidence="2">The sequence shown here is derived from an EMBL/GenBank/DDBJ whole genome shotgun (WGS) entry which is preliminary data.</text>
</comment>
<evidence type="ECO:0000313" key="2">
    <source>
        <dbReference type="EMBL" id="KAJ7312806.1"/>
    </source>
</evidence>
<gene>
    <name evidence="2" type="ORF">DFH08DRAFT_896627</name>
</gene>
<dbReference type="Proteomes" id="UP001218218">
    <property type="component" value="Unassembled WGS sequence"/>
</dbReference>
<sequence length="219" mass="23320">HPAVVDLSALALLAFDCDDSDSESGSDGYVSTLLRIQRAAVPAVLPRKIAGARRVARAASAPQPMRSTSTGSIDVDFDFDTPTTNGNAPRTASEGELFQSITVIPGLESTSFEVRCVAFSLSTVQSLRRERHRATQPAFAPPLVIPPAFAPPFNATWDSDSDVEMEDATAEGTGKTLDPRKTKKQDPARTAALKQASAQAHAPFVFRAASYPPAAHEWG</sequence>
<feature type="non-terminal residue" evidence="2">
    <location>
        <position position="219"/>
    </location>
</feature>
<organism evidence="2 3">
    <name type="scientific">Mycena albidolilacea</name>
    <dbReference type="NCBI Taxonomy" id="1033008"/>
    <lineage>
        <taxon>Eukaryota</taxon>
        <taxon>Fungi</taxon>
        <taxon>Dikarya</taxon>
        <taxon>Basidiomycota</taxon>
        <taxon>Agaricomycotina</taxon>
        <taxon>Agaricomycetes</taxon>
        <taxon>Agaricomycetidae</taxon>
        <taxon>Agaricales</taxon>
        <taxon>Marasmiineae</taxon>
        <taxon>Mycenaceae</taxon>
        <taxon>Mycena</taxon>
    </lineage>
</organism>
<proteinExistence type="predicted"/>
<accession>A0AAD6ZA05</accession>
<evidence type="ECO:0000313" key="3">
    <source>
        <dbReference type="Proteomes" id="UP001218218"/>
    </source>
</evidence>
<reference evidence="2" key="1">
    <citation type="submission" date="2023-03" db="EMBL/GenBank/DDBJ databases">
        <title>Massive genome expansion in bonnet fungi (Mycena s.s.) driven by repeated elements and novel gene families across ecological guilds.</title>
        <authorList>
            <consortium name="Lawrence Berkeley National Laboratory"/>
            <person name="Harder C.B."/>
            <person name="Miyauchi S."/>
            <person name="Viragh M."/>
            <person name="Kuo A."/>
            <person name="Thoen E."/>
            <person name="Andreopoulos B."/>
            <person name="Lu D."/>
            <person name="Skrede I."/>
            <person name="Drula E."/>
            <person name="Henrissat B."/>
            <person name="Morin E."/>
            <person name="Kohler A."/>
            <person name="Barry K."/>
            <person name="LaButti K."/>
            <person name="Morin E."/>
            <person name="Salamov A."/>
            <person name="Lipzen A."/>
            <person name="Mereny Z."/>
            <person name="Hegedus B."/>
            <person name="Baldrian P."/>
            <person name="Stursova M."/>
            <person name="Weitz H."/>
            <person name="Taylor A."/>
            <person name="Grigoriev I.V."/>
            <person name="Nagy L.G."/>
            <person name="Martin F."/>
            <person name="Kauserud H."/>
        </authorList>
    </citation>
    <scope>NUCLEOTIDE SEQUENCE</scope>
    <source>
        <strain evidence="2">CBHHK002</strain>
    </source>
</reference>
<evidence type="ECO:0000256" key="1">
    <source>
        <dbReference type="SAM" id="MobiDB-lite"/>
    </source>
</evidence>
<name>A0AAD6ZA05_9AGAR</name>